<keyword evidence="17" id="KW-1185">Reference proteome</keyword>
<name>A0A5J6MGS8_9PROT</name>
<comment type="pathway">
    <text evidence="4">Amino-acid biosynthesis; L-valine biosynthesis; L-valine from pyruvate: step 4/4.</text>
</comment>
<dbReference type="InterPro" id="IPR018300">
    <property type="entry name" value="Aminotrans_IV_CS"/>
</dbReference>
<dbReference type="InterPro" id="IPR036038">
    <property type="entry name" value="Aminotransferase-like"/>
</dbReference>
<comment type="pathway">
    <text evidence="5">Amino-acid biosynthesis; L-leucine biosynthesis; L-leucine from 3-methyl-2-oxobutanoate: step 4/4.</text>
</comment>
<dbReference type="GO" id="GO:0009082">
    <property type="term" value="P:branched-chain amino acid biosynthetic process"/>
    <property type="evidence" value="ECO:0007669"/>
    <property type="project" value="UniProtKB-KW"/>
</dbReference>
<keyword evidence="10" id="KW-0100">Branched-chain amino acid biosynthesis</keyword>
<evidence type="ECO:0000256" key="14">
    <source>
        <dbReference type="RuleBase" id="RU004106"/>
    </source>
</evidence>
<sequence>MGNQPNSWTYFEGRWQQGNTMILGARSHATWLGSLVFDGARYFEGVAPDLDLHCRRVCDSAEVFGLIPTLRPEEIAEIARDGFRHFSKDAALYVRPMYWAEEGGFMSVPPLGESTTFALCLEEIPMSPPKGFTMTTTRFRRPTLDTMPVNAKAACLYANNARMLREAKAKGFDNAICCDANGNAAELATSNIFLARKGEVFTPIPNGTFLNGVTRQRVIQLLRKAGTKVHETVLGIDEFRTADEVFSTGNMSKVMPVMAFDDRKFEFGPIGQLARKLYWEWAHS</sequence>
<protein>
    <recommendedName>
        <fullName evidence="8">Probable branched-chain-amino-acid aminotransferase</fullName>
        <ecNumber evidence="7">2.6.1.42</ecNumber>
    </recommendedName>
</protein>
<dbReference type="PROSITE" id="PS00770">
    <property type="entry name" value="AA_TRANSFER_CLASS_4"/>
    <property type="match status" value="1"/>
</dbReference>
<dbReference type="Gene3D" id="3.20.10.10">
    <property type="entry name" value="D-amino Acid Aminotransferase, subunit A, domain 2"/>
    <property type="match status" value="1"/>
</dbReference>
<dbReference type="EMBL" id="CP042906">
    <property type="protein sequence ID" value="QEX16619.1"/>
    <property type="molecule type" value="Genomic_DNA"/>
</dbReference>
<organism evidence="16 17">
    <name type="scientific">Hypericibacter terrae</name>
    <dbReference type="NCBI Taxonomy" id="2602015"/>
    <lineage>
        <taxon>Bacteria</taxon>
        <taxon>Pseudomonadati</taxon>
        <taxon>Pseudomonadota</taxon>
        <taxon>Alphaproteobacteria</taxon>
        <taxon>Rhodospirillales</taxon>
        <taxon>Dongiaceae</taxon>
        <taxon>Hypericibacter</taxon>
    </lineage>
</organism>
<dbReference type="Proteomes" id="UP000326202">
    <property type="component" value="Chromosome"/>
</dbReference>
<evidence type="ECO:0000256" key="7">
    <source>
        <dbReference type="ARBA" id="ARBA00013053"/>
    </source>
</evidence>
<evidence type="ECO:0000256" key="4">
    <source>
        <dbReference type="ARBA" id="ARBA00004931"/>
    </source>
</evidence>
<evidence type="ECO:0000256" key="8">
    <source>
        <dbReference type="ARBA" id="ARBA00014472"/>
    </source>
</evidence>
<dbReference type="InterPro" id="IPR043132">
    <property type="entry name" value="BCAT-like_C"/>
</dbReference>
<evidence type="ECO:0000256" key="1">
    <source>
        <dbReference type="ARBA" id="ARBA00001933"/>
    </source>
</evidence>
<evidence type="ECO:0000256" key="12">
    <source>
        <dbReference type="ARBA" id="ARBA00048798"/>
    </source>
</evidence>
<evidence type="ECO:0000256" key="2">
    <source>
        <dbReference type="ARBA" id="ARBA00003109"/>
    </source>
</evidence>
<dbReference type="Pfam" id="PF01063">
    <property type="entry name" value="Aminotran_4"/>
    <property type="match status" value="1"/>
</dbReference>
<dbReference type="Gene3D" id="3.30.470.10">
    <property type="match status" value="1"/>
</dbReference>
<dbReference type="NCBIfam" id="NF009896">
    <property type="entry name" value="PRK13356.1"/>
    <property type="match status" value="1"/>
</dbReference>
<evidence type="ECO:0000256" key="11">
    <source>
        <dbReference type="ARBA" id="ARBA00048212"/>
    </source>
</evidence>
<comment type="catalytic activity">
    <reaction evidence="12">
        <text>L-isoleucine + 2-oxoglutarate = (S)-3-methyl-2-oxopentanoate + L-glutamate</text>
        <dbReference type="Rhea" id="RHEA:24801"/>
        <dbReference type="ChEBI" id="CHEBI:16810"/>
        <dbReference type="ChEBI" id="CHEBI:29985"/>
        <dbReference type="ChEBI" id="CHEBI:35146"/>
        <dbReference type="ChEBI" id="CHEBI:58045"/>
        <dbReference type="EC" id="2.6.1.42"/>
    </reaction>
</comment>
<evidence type="ECO:0000256" key="6">
    <source>
        <dbReference type="ARBA" id="ARBA00009320"/>
    </source>
</evidence>
<evidence type="ECO:0000256" key="10">
    <source>
        <dbReference type="ARBA" id="ARBA00023304"/>
    </source>
</evidence>
<evidence type="ECO:0000256" key="5">
    <source>
        <dbReference type="ARBA" id="ARBA00005072"/>
    </source>
</evidence>
<dbReference type="EC" id="2.6.1.42" evidence="7"/>
<proteinExistence type="inferred from homology"/>
<dbReference type="SUPFAM" id="SSF56752">
    <property type="entry name" value="D-aminoacid aminotransferase-like PLP-dependent enzymes"/>
    <property type="match status" value="1"/>
</dbReference>
<dbReference type="PANTHER" id="PTHR42743:SF11">
    <property type="entry name" value="AMINODEOXYCHORISMATE LYASE"/>
    <property type="match status" value="1"/>
</dbReference>
<dbReference type="AlphaFoldDB" id="A0A5J6MGS8"/>
<evidence type="ECO:0000313" key="17">
    <source>
        <dbReference type="Proteomes" id="UP000326202"/>
    </source>
</evidence>
<comment type="function">
    <text evidence="2">Acts on leucine, isoleucine and valine.</text>
</comment>
<dbReference type="InterPro" id="IPR043131">
    <property type="entry name" value="BCAT-like_N"/>
</dbReference>
<keyword evidence="9 15" id="KW-0663">Pyridoxal phosphate</keyword>
<dbReference type="InterPro" id="IPR050571">
    <property type="entry name" value="Class-IV_PLP-Dep_Aminotrnsfr"/>
</dbReference>
<keyword evidence="16" id="KW-0808">Transferase</keyword>
<comment type="pathway">
    <text evidence="3">Amino-acid biosynthesis; L-isoleucine biosynthesis; L-isoleucine from 2-oxobutanoate: step 4/4.</text>
</comment>
<dbReference type="RefSeq" id="WP_151176956.1">
    <property type="nucleotide sequence ID" value="NZ_CP042906.1"/>
</dbReference>
<comment type="catalytic activity">
    <reaction evidence="13">
        <text>L-leucine + 2-oxoglutarate = 4-methyl-2-oxopentanoate + L-glutamate</text>
        <dbReference type="Rhea" id="RHEA:18321"/>
        <dbReference type="ChEBI" id="CHEBI:16810"/>
        <dbReference type="ChEBI" id="CHEBI:17865"/>
        <dbReference type="ChEBI" id="CHEBI:29985"/>
        <dbReference type="ChEBI" id="CHEBI:57427"/>
        <dbReference type="EC" id="2.6.1.42"/>
    </reaction>
</comment>
<dbReference type="PANTHER" id="PTHR42743">
    <property type="entry name" value="AMINO-ACID AMINOTRANSFERASE"/>
    <property type="match status" value="1"/>
</dbReference>
<accession>A0A5J6MGS8</accession>
<dbReference type="InterPro" id="IPR001544">
    <property type="entry name" value="Aminotrans_IV"/>
</dbReference>
<evidence type="ECO:0000256" key="9">
    <source>
        <dbReference type="ARBA" id="ARBA00022898"/>
    </source>
</evidence>
<gene>
    <name evidence="16" type="ORF">FRZ44_19140</name>
</gene>
<comment type="catalytic activity">
    <reaction evidence="11">
        <text>L-valine + 2-oxoglutarate = 3-methyl-2-oxobutanoate + L-glutamate</text>
        <dbReference type="Rhea" id="RHEA:24813"/>
        <dbReference type="ChEBI" id="CHEBI:11851"/>
        <dbReference type="ChEBI" id="CHEBI:16810"/>
        <dbReference type="ChEBI" id="CHEBI:29985"/>
        <dbReference type="ChEBI" id="CHEBI:57762"/>
        <dbReference type="EC" id="2.6.1.42"/>
    </reaction>
</comment>
<dbReference type="GO" id="GO:0004084">
    <property type="term" value="F:branched-chain-amino-acid transaminase activity"/>
    <property type="evidence" value="ECO:0007669"/>
    <property type="project" value="UniProtKB-EC"/>
</dbReference>
<reference evidence="16 17" key="1">
    <citation type="submission" date="2019-08" db="EMBL/GenBank/DDBJ databases">
        <title>Hyperibacter terrae gen. nov., sp. nov. and Hyperibacter viscosus sp. nov., two new members in the family Rhodospirillaceae isolated from the rhizosphere of Hypericum perforatum.</title>
        <authorList>
            <person name="Noviana Z."/>
        </authorList>
    </citation>
    <scope>NUCLEOTIDE SEQUENCE [LARGE SCALE GENOMIC DNA]</scope>
    <source>
        <strain evidence="16 17">R5913</strain>
    </source>
</reference>
<dbReference type="KEGG" id="htq:FRZ44_19140"/>
<evidence type="ECO:0000256" key="15">
    <source>
        <dbReference type="RuleBase" id="RU004516"/>
    </source>
</evidence>
<evidence type="ECO:0000313" key="16">
    <source>
        <dbReference type="EMBL" id="QEX16619.1"/>
    </source>
</evidence>
<dbReference type="OrthoDB" id="21319at2"/>
<comment type="cofactor">
    <cofactor evidence="1 15">
        <name>pyridoxal 5'-phosphate</name>
        <dbReference type="ChEBI" id="CHEBI:597326"/>
    </cofactor>
</comment>
<evidence type="ECO:0000256" key="3">
    <source>
        <dbReference type="ARBA" id="ARBA00004824"/>
    </source>
</evidence>
<keyword evidence="16" id="KW-0032">Aminotransferase</keyword>
<comment type="similarity">
    <text evidence="6 14">Belongs to the class-IV pyridoxal-phosphate-dependent aminotransferase family.</text>
</comment>
<keyword evidence="10" id="KW-0028">Amino-acid biosynthesis</keyword>
<evidence type="ECO:0000256" key="13">
    <source>
        <dbReference type="ARBA" id="ARBA00049229"/>
    </source>
</evidence>
<dbReference type="GO" id="GO:0005829">
    <property type="term" value="C:cytosol"/>
    <property type="evidence" value="ECO:0007669"/>
    <property type="project" value="TreeGrafter"/>
</dbReference>